<evidence type="ECO:0008006" key="4">
    <source>
        <dbReference type="Google" id="ProtNLM"/>
    </source>
</evidence>
<evidence type="ECO:0000313" key="2">
    <source>
        <dbReference type="EMBL" id="MCQ8278427.1"/>
    </source>
</evidence>
<reference evidence="2 3" key="1">
    <citation type="submission" date="2022-06" db="EMBL/GenBank/DDBJ databases">
        <title>Endosaccharibacter gen. nov., sp. nov., endophytic bacteria isolated from sugarcane.</title>
        <authorList>
            <person name="Pitiwittayakul N."/>
            <person name="Yukphan P."/>
            <person name="Charoenyingcharoen P."/>
            <person name="Tanasupawat S."/>
        </authorList>
    </citation>
    <scope>NUCLEOTIDE SEQUENCE [LARGE SCALE GENOMIC DNA]</scope>
    <source>
        <strain evidence="2 3">KSS8</strain>
    </source>
</reference>
<dbReference type="Gene3D" id="2.60.40.3440">
    <property type="match status" value="1"/>
</dbReference>
<comment type="caution">
    <text evidence="2">The sequence shown here is derived from an EMBL/GenBank/DDBJ whole genome shotgun (WGS) entry which is preliminary data.</text>
</comment>
<dbReference type="Proteomes" id="UP001524587">
    <property type="component" value="Unassembled WGS sequence"/>
</dbReference>
<feature type="compositionally biased region" description="Basic residues" evidence="1">
    <location>
        <begin position="147"/>
        <end position="158"/>
    </location>
</feature>
<dbReference type="EMBL" id="JAMSKV010000005">
    <property type="protein sequence ID" value="MCQ8278427.1"/>
    <property type="molecule type" value="Genomic_DNA"/>
</dbReference>
<accession>A0ABT1W6E6</accession>
<dbReference type="RefSeq" id="WP_422863897.1">
    <property type="nucleotide sequence ID" value="NZ_JAMSKV010000005.1"/>
</dbReference>
<keyword evidence="3" id="KW-1185">Reference proteome</keyword>
<name>A0ABT1W6E6_9PROT</name>
<proteinExistence type="predicted"/>
<sequence length="158" mass="16464">MAPAPQVAIAPDPYGYLKQSAVCTLGPVKTDPAGNRVVQMSVRSDDGRCAVAVAQPDRTAYASFVLLTLPAHGKAMIHNYNNQTLVDYTPTTAYAGPDSFTVSLIPSATGPRTTLRVDATVDATGVVVPPPPVVAAPPPSTTGKSSHTTHHHARHKSS</sequence>
<gene>
    <name evidence="2" type="ORF">NFI95_08170</name>
</gene>
<evidence type="ECO:0000256" key="1">
    <source>
        <dbReference type="SAM" id="MobiDB-lite"/>
    </source>
</evidence>
<organism evidence="2 3">
    <name type="scientific">Endosaccharibacter trunci</name>
    <dbReference type="NCBI Taxonomy" id="2812733"/>
    <lineage>
        <taxon>Bacteria</taxon>
        <taxon>Pseudomonadati</taxon>
        <taxon>Pseudomonadota</taxon>
        <taxon>Alphaproteobacteria</taxon>
        <taxon>Acetobacterales</taxon>
        <taxon>Acetobacteraceae</taxon>
        <taxon>Endosaccharibacter</taxon>
    </lineage>
</organism>
<protein>
    <recommendedName>
        <fullName evidence="4">Secreted protein</fullName>
    </recommendedName>
</protein>
<feature type="region of interest" description="Disordered" evidence="1">
    <location>
        <begin position="130"/>
        <end position="158"/>
    </location>
</feature>
<feature type="compositionally biased region" description="Pro residues" evidence="1">
    <location>
        <begin position="130"/>
        <end position="140"/>
    </location>
</feature>
<evidence type="ECO:0000313" key="3">
    <source>
        <dbReference type="Proteomes" id="UP001524587"/>
    </source>
</evidence>